<dbReference type="GO" id="GO:0005978">
    <property type="term" value="P:glycogen biosynthetic process"/>
    <property type="evidence" value="ECO:0007669"/>
    <property type="project" value="UniProtKB-UniRule"/>
</dbReference>
<organism evidence="11 12">
    <name type="scientific">Candidatus Omnitrophus magneticus</name>
    <dbReference type="NCBI Taxonomy" id="1609969"/>
    <lineage>
        <taxon>Bacteria</taxon>
        <taxon>Pseudomonadati</taxon>
        <taxon>Candidatus Omnitrophota</taxon>
        <taxon>Candidatus Omnitrophus</taxon>
    </lineage>
</organism>
<feature type="domain" description="Starch synthase catalytic" evidence="10">
    <location>
        <begin position="6"/>
        <end position="248"/>
    </location>
</feature>
<evidence type="ECO:0000256" key="8">
    <source>
        <dbReference type="HAMAP-Rule" id="MF_00484"/>
    </source>
</evidence>
<proteinExistence type="inferred from homology"/>
<evidence type="ECO:0000256" key="1">
    <source>
        <dbReference type="ARBA" id="ARBA00001478"/>
    </source>
</evidence>
<comment type="pathway">
    <text evidence="3 8">Glycan biosynthesis; glycogen biosynthesis.</text>
</comment>
<sequence>MNQSLKILFTASEVFPFSKTGGLSDVAGSLPKALTALGHDVRVVTPFYKSVKNSLFAKNIKKRGRIKNKISGAILGFNLFEYTDNGLSIYFVEKDKYFNRDGFYGTKFGDYPDNAARFGFFGRACLAIAEYLDFKPDIIHLNDWHTGLIPFYLKFCLPSLDTIAHFSCTRTLFTIHNMAYQGIFDRRDLSRLGIGPEFFNMQNLEFYGKINFLKSGILYSDAVSTVSRRYAEEIKTPEYGAGLDGLIKQKQANLYGVLNGVDYSEWNPANDKFIKIKYDENTIENKNICKNDLIEQMNLTTLSDEPIVGCVSRLVHQKGIDILIEAIDEIMQMGCSLVLLGAGDEWCNKKFKEYIEKYPGKINIHVGFNEGLAYKIEAGSDIYVMPSRFEPCGLNQMYSLKYGTVPVVRATGGLDDVVIDAGMDKAKGNGFKFRQAEKSEFLASLKEAVNCYKKKKAEWRGIILRGMAEDHSWQRSALEYVGIYKKILTNGNKETWINHRRFNNAG</sequence>
<evidence type="ECO:0000256" key="7">
    <source>
        <dbReference type="ARBA" id="ARBA00023056"/>
    </source>
</evidence>
<dbReference type="NCBIfam" id="NF001899">
    <property type="entry name" value="PRK00654.1-2"/>
    <property type="match status" value="1"/>
</dbReference>
<evidence type="ECO:0000259" key="9">
    <source>
        <dbReference type="Pfam" id="PF00534"/>
    </source>
</evidence>
<evidence type="ECO:0000259" key="10">
    <source>
        <dbReference type="Pfam" id="PF08323"/>
    </source>
</evidence>
<dbReference type="PANTHER" id="PTHR45825">
    <property type="entry name" value="GRANULE-BOUND STARCH SYNTHASE 1, CHLOROPLASTIC/AMYLOPLASTIC"/>
    <property type="match status" value="1"/>
</dbReference>
<comment type="caution">
    <text evidence="11">The sequence shown here is derived from an EMBL/GenBank/DDBJ whole genome shotgun (WGS) entry which is preliminary data.</text>
</comment>
<evidence type="ECO:0000256" key="5">
    <source>
        <dbReference type="ARBA" id="ARBA00022676"/>
    </source>
</evidence>
<keyword evidence="6 8" id="KW-0808">Transferase</keyword>
<dbReference type="CDD" id="cd03791">
    <property type="entry name" value="GT5_Glycogen_synthase_DULL1-like"/>
    <property type="match status" value="1"/>
</dbReference>
<evidence type="ECO:0000313" key="11">
    <source>
        <dbReference type="EMBL" id="KJJ85232.1"/>
    </source>
</evidence>
<comment type="catalytic activity">
    <reaction evidence="1 8">
        <text>[(1-&gt;4)-alpha-D-glucosyl](n) + ADP-alpha-D-glucose = [(1-&gt;4)-alpha-D-glucosyl](n+1) + ADP + H(+)</text>
        <dbReference type="Rhea" id="RHEA:18189"/>
        <dbReference type="Rhea" id="RHEA-COMP:9584"/>
        <dbReference type="Rhea" id="RHEA-COMP:9587"/>
        <dbReference type="ChEBI" id="CHEBI:15378"/>
        <dbReference type="ChEBI" id="CHEBI:15444"/>
        <dbReference type="ChEBI" id="CHEBI:57498"/>
        <dbReference type="ChEBI" id="CHEBI:456216"/>
        <dbReference type="EC" id="2.4.1.21"/>
    </reaction>
</comment>
<comment type="similarity">
    <text evidence="4 8">Belongs to the glycosyltransferase 1 family. Bacterial/plant glycogen synthase subfamily.</text>
</comment>
<dbReference type="Pfam" id="PF08323">
    <property type="entry name" value="Glyco_transf_5"/>
    <property type="match status" value="1"/>
</dbReference>
<dbReference type="EMBL" id="JYNY01000203">
    <property type="protein sequence ID" value="KJJ85232.1"/>
    <property type="molecule type" value="Genomic_DNA"/>
</dbReference>
<dbReference type="UniPathway" id="UPA00164"/>
<comment type="function">
    <text evidence="2 8">Synthesizes alpha-1,4-glucan chains using ADP-glucose.</text>
</comment>
<evidence type="ECO:0000256" key="3">
    <source>
        <dbReference type="ARBA" id="ARBA00004964"/>
    </source>
</evidence>
<dbReference type="GO" id="GO:0004373">
    <property type="term" value="F:alpha-1,4-glucan glucosyltransferase (UDP-glucose donor) activity"/>
    <property type="evidence" value="ECO:0007669"/>
    <property type="project" value="InterPro"/>
</dbReference>
<dbReference type="AlphaFoldDB" id="A0A0F0CPQ1"/>
<evidence type="ECO:0000256" key="6">
    <source>
        <dbReference type="ARBA" id="ARBA00022679"/>
    </source>
</evidence>
<dbReference type="EC" id="2.4.1.21" evidence="8"/>
<dbReference type="SUPFAM" id="SSF53756">
    <property type="entry name" value="UDP-Glycosyltransferase/glycogen phosphorylase"/>
    <property type="match status" value="1"/>
</dbReference>
<feature type="domain" description="Glycosyl transferase family 1" evidence="9">
    <location>
        <begin position="303"/>
        <end position="455"/>
    </location>
</feature>
<dbReference type="GO" id="GO:0009011">
    <property type="term" value="F:alpha-1,4-glucan glucosyltransferase (ADP-glucose donor) activity"/>
    <property type="evidence" value="ECO:0007669"/>
    <property type="project" value="UniProtKB-UniRule"/>
</dbReference>
<evidence type="ECO:0000256" key="2">
    <source>
        <dbReference type="ARBA" id="ARBA00002764"/>
    </source>
</evidence>
<evidence type="ECO:0000313" key="12">
    <source>
        <dbReference type="Proteomes" id="UP000033428"/>
    </source>
</evidence>
<keyword evidence="7 8" id="KW-0320">Glycogen biosynthesis</keyword>
<dbReference type="Pfam" id="PF00534">
    <property type="entry name" value="Glycos_transf_1"/>
    <property type="match status" value="1"/>
</dbReference>
<keyword evidence="12" id="KW-1185">Reference proteome</keyword>
<dbReference type="Proteomes" id="UP000033428">
    <property type="component" value="Unassembled WGS sequence"/>
</dbReference>
<feature type="binding site" evidence="8">
    <location>
        <position position="19"/>
    </location>
    <ligand>
        <name>ADP-alpha-D-glucose</name>
        <dbReference type="ChEBI" id="CHEBI:57498"/>
    </ligand>
</feature>
<reference evidence="11 12" key="1">
    <citation type="submission" date="2015-02" db="EMBL/GenBank/DDBJ databases">
        <title>Single-cell genomics of uncultivated deep-branching MTB reveals a conserved set of magnetosome genes.</title>
        <authorList>
            <person name="Kolinko S."/>
            <person name="Richter M."/>
            <person name="Glockner F.O."/>
            <person name="Brachmann A."/>
            <person name="Schuler D."/>
        </authorList>
    </citation>
    <scope>NUCLEOTIDE SEQUENCE [LARGE SCALE GENOMIC DNA]</scope>
    <source>
        <strain evidence="11">SKK-01</strain>
    </source>
</reference>
<dbReference type="PATRIC" id="fig|1609969.3.peg.1015"/>
<dbReference type="Gene3D" id="3.40.50.2000">
    <property type="entry name" value="Glycogen Phosphorylase B"/>
    <property type="match status" value="2"/>
</dbReference>
<dbReference type="HAMAP" id="MF_00484">
    <property type="entry name" value="Glycogen_synth"/>
    <property type="match status" value="1"/>
</dbReference>
<accession>A0A0F0CPQ1</accession>
<dbReference type="InterPro" id="IPR011835">
    <property type="entry name" value="GS/SS"/>
</dbReference>
<protein>
    <recommendedName>
        <fullName evidence="8">Glycogen synthase</fullName>
        <ecNumber evidence="8">2.4.1.21</ecNumber>
    </recommendedName>
    <alternativeName>
        <fullName evidence="8">Starch [bacterial glycogen] synthase</fullName>
    </alternativeName>
</protein>
<keyword evidence="5 8" id="KW-0328">Glycosyltransferase</keyword>
<name>A0A0F0CPQ1_9BACT</name>
<gene>
    <name evidence="8" type="primary">glgA</name>
    <name evidence="11" type="ORF">OMAG_000944</name>
</gene>
<dbReference type="PANTHER" id="PTHR45825:SF11">
    <property type="entry name" value="ALPHA AMYLASE DOMAIN-CONTAINING PROTEIN"/>
    <property type="match status" value="1"/>
</dbReference>
<dbReference type="InterPro" id="IPR001296">
    <property type="entry name" value="Glyco_trans_1"/>
</dbReference>
<evidence type="ECO:0000256" key="4">
    <source>
        <dbReference type="ARBA" id="ARBA00010281"/>
    </source>
</evidence>
<dbReference type="InterPro" id="IPR013534">
    <property type="entry name" value="Starch_synth_cat_dom"/>
</dbReference>
<dbReference type="NCBIfam" id="TIGR02095">
    <property type="entry name" value="glgA"/>
    <property type="match status" value="1"/>
</dbReference>